<gene>
    <name evidence="1" type="ORF">PGLA1383_LOCUS38459</name>
</gene>
<reference evidence="1" key="1">
    <citation type="submission" date="2021-02" db="EMBL/GenBank/DDBJ databases">
        <authorList>
            <person name="Dougan E. K."/>
            <person name="Rhodes N."/>
            <person name="Thang M."/>
            <person name="Chan C."/>
        </authorList>
    </citation>
    <scope>NUCLEOTIDE SEQUENCE</scope>
</reference>
<feature type="non-terminal residue" evidence="1">
    <location>
        <position position="1"/>
    </location>
</feature>
<dbReference type="EMBL" id="CAJNNV010027610">
    <property type="protein sequence ID" value="CAE8620933.1"/>
    <property type="molecule type" value="Genomic_DNA"/>
</dbReference>
<evidence type="ECO:0000313" key="1">
    <source>
        <dbReference type="EMBL" id="CAE8620933.1"/>
    </source>
</evidence>
<protein>
    <submittedName>
        <fullName evidence="1">Uncharacterized protein</fullName>
    </submittedName>
</protein>
<accession>A0A813GDH5</accession>
<name>A0A813GDH5_POLGL</name>
<sequence length="177" mass="18867">AKFLRGGGASASQSLSLSFAPSAASPAAFQDALGERVKSPLEAARERLHARFVAKWPAAGLAAPVAAGAPSASAAFAPESSDHLEAARQRLRARFLSKWPTPAPAVDFTPEAVLSARHSEVGVFCVKELGVQYKTDADMWKIHNWSPRQEESAVGAWTTSALSLHQGWTAKQVQLQH</sequence>
<proteinExistence type="predicted"/>
<keyword evidence="2" id="KW-1185">Reference proteome</keyword>
<comment type="caution">
    <text evidence="1">The sequence shown here is derived from an EMBL/GenBank/DDBJ whole genome shotgun (WGS) entry which is preliminary data.</text>
</comment>
<dbReference type="AlphaFoldDB" id="A0A813GDH5"/>
<organism evidence="1 2">
    <name type="scientific">Polarella glacialis</name>
    <name type="common">Dinoflagellate</name>
    <dbReference type="NCBI Taxonomy" id="89957"/>
    <lineage>
        <taxon>Eukaryota</taxon>
        <taxon>Sar</taxon>
        <taxon>Alveolata</taxon>
        <taxon>Dinophyceae</taxon>
        <taxon>Suessiales</taxon>
        <taxon>Suessiaceae</taxon>
        <taxon>Polarella</taxon>
    </lineage>
</organism>
<evidence type="ECO:0000313" key="2">
    <source>
        <dbReference type="Proteomes" id="UP000654075"/>
    </source>
</evidence>
<dbReference type="Proteomes" id="UP000654075">
    <property type="component" value="Unassembled WGS sequence"/>
</dbReference>